<feature type="transmembrane region" description="Helical" evidence="6">
    <location>
        <begin position="426"/>
        <end position="445"/>
    </location>
</feature>
<sequence>MHITYSMENSSTAGREVRDWRGRVYLTGIAPEQILNRPRSAVVWAAMAAMAALGVLQYGFAATLPAVAAARDWTTGEALRPLAVWAVCQAASGLPTAALMERRGTGGGIALRPGTAMTAGALLSAIGLLALAHAPTPAWVFAGYSVLGGIGGGLVYATCSSVVARWYPERAAGRVSLVTGAFAYGAVPFVVAVHAVHAGAPSAVVPLIDVAAVVVGLTIAVTGRLLREPPRHWWPSHIDPRTWAMDGRINPALRCNPRAVRDFSAGDALRTPALPTMAAILVLAGALSLFNVVSAAWVAADHGPAAAAVATTALIALNGAGRAVSVAISERTGRRTALLGVLAVLTGGQVALAGAVSTGSTASLVAFVCLAGLGGGAFYPLIACLVREYFGERRTDEIHGVIYAAKGVGGPIGIVLAAAMPAGESGVCLLAALLGLATVVLARGLRQPGRPRTLPVPDGHRTAVKAGLNGRPE</sequence>
<proteinExistence type="predicted"/>
<dbReference type="InterPro" id="IPR020846">
    <property type="entry name" value="MFS_dom"/>
</dbReference>
<feature type="region of interest" description="Disordered" evidence="5">
    <location>
        <begin position="451"/>
        <end position="473"/>
    </location>
</feature>
<dbReference type="STRING" id="35622.SAMN04489764_2766"/>
<evidence type="ECO:0000256" key="5">
    <source>
        <dbReference type="SAM" id="MobiDB-lite"/>
    </source>
</evidence>
<dbReference type="Pfam" id="PF07690">
    <property type="entry name" value="MFS_1"/>
    <property type="match status" value="1"/>
</dbReference>
<feature type="transmembrane region" description="Helical" evidence="6">
    <location>
        <begin position="305"/>
        <end position="324"/>
    </location>
</feature>
<evidence type="ECO:0000259" key="7">
    <source>
        <dbReference type="PROSITE" id="PS50850"/>
    </source>
</evidence>
<dbReference type="PANTHER" id="PTHR11360:SF304">
    <property type="entry name" value="MFS DOMAIN-CONTAINING PROTEIN"/>
    <property type="match status" value="1"/>
</dbReference>
<dbReference type="AlphaFoldDB" id="A0A1H1F3G1"/>
<reference evidence="8 9" key="1">
    <citation type="submission" date="2016-10" db="EMBL/GenBank/DDBJ databases">
        <authorList>
            <person name="de Groot N.N."/>
        </authorList>
    </citation>
    <scope>NUCLEOTIDE SEQUENCE [LARGE SCALE GENOMIC DNA]</scope>
    <source>
        <strain evidence="8 9">DSM 43794</strain>
    </source>
</reference>
<evidence type="ECO:0000256" key="4">
    <source>
        <dbReference type="ARBA" id="ARBA00023136"/>
    </source>
</evidence>
<dbReference type="Gene3D" id="1.20.1250.20">
    <property type="entry name" value="MFS general substrate transporter like domains"/>
    <property type="match status" value="2"/>
</dbReference>
<dbReference type="InterPro" id="IPR011701">
    <property type="entry name" value="MFS"/>
</dbReference>
<feature type="domain" description="Major facilitator superfamily (MFS) profile" evidence="7">
    <location>
        <begin position="204"/>
        <end position="473"/>
    </location>
</feature>
<keyword evidence="2 6" id="KW-0812">Transmembrane</keyword>
<feature type="transmembrane region" description="Helical" evidence="6">
    <location>
        <begin position="203"/>
        <end position="226"/>
    </location>
</feature>
<accession>A0A1H1F3G1</accession>
<evidence type="ECO:0000313" key="8">
    <source>
        <dbReference type="EMBL" id="SDQ95487.1"/>
    </source>
</evidence>
<dbReference type="EMBL" id="FNKK01000002">
    <property type="protein sequence ID" value="SDQ95487.1"/>
    <property type="molecule type" value="Genomic_DNA"/>
</dbReference>
<keyword evidence="4 6" id="KW-0472">Membrane</keyword>
<evidence type="ECO:0000313" key="9">
    <source>
        <dbReference type="Proteomes" id="UP000217103"/>
    </source>
</evidence>
<dbReference type="InterPro" id="IPR036259">
    <property type="entry name" value="MFS_trans_sf"/>
</dbReference>
<keyword evidence="3 6" id="KW-1133">Transmembrane helix</keyword>
<dbReference type="Proteomes" id="UP000217103">
    <property type="component" value="Unassembled WGS sequence"/>
</dbReference>
<feature type="transmembrane region" description="Helical" evidence="6">
    <location>
        <begin position="138"/>
        <end position="163"/>
    </location>
</feature>
<dbReference type="SUPFAM" id="SSF103473">
    <property type="entry name" value="MFS general substrate transporter"/>
    <property type="match status" value="1"/>
</dbReference>
<feature type="transmembrane region" description="Helical" evidence="6">
    <location>
        <begin position="175"/>
        <end position="197"/>
    </location>
</feature>
<dbReference type="GO" id="GO:0022857">
    <property type="term" value="F:transmembrane transporter activity"/>
    <property type="evidence" value="ECO:0007669"/>
    <property type="project" value="InterPro"/>
</dbReference>
<organism evidence="8 9">
    <name type="scientific">Thermostaphylospora chromogena</name>
    <dbReference type="NCBI Taxonomy" id="35622"/>
    <lineage>
        <taxon>Bacteria</taxon>
        <taxon>Bacillati</taxon>
        <taxon>Actinomycetota</taxon>
        <taxon>Actinomycetes</taxon>
        <taxon>Streptosporangiales</taxon>
        <taxon>Thermomonosporaceae</taxon>
        <taxon>Thermostaphylospora</taxon>
    </lineage>
</organism>
<comment type="subcellular location">
    <subcellularLocation>
        <location evidence="1">Cell membrane</location>
        <topology evidence="1">Multi-pass membrane protein</topology>
    </subcellularLocation>
</comment>
<dbReference type="GO" id="GO:0005886">
    <property type="term" value="C:plasma membrane"/>
    <property type="evidence" value="ECO:0007669"/>
    <property type="project" value="UniProtKB-SubCell"/>
</dbReference>
<evidence type="ECO:0000256" key="3">
    <source>
        <dbReference type="ARBA" id="ARBA00022989"/>
    </source>
</evidence>
<dbReference type="PROSITE" id="PS50850">
    <property type="entry name" value="MFS"/>
    <property type="match status" value="1"/>
</dbReference>
<feature type="transmembrane region" description="Helical" evidence="6">
    <location>
        <begin position="82"/>
        <end position="99"/>
    </location>
</feature>
<feature type="transmembrane region" description="Helical" evidence="6">
    <location>
        <begin position="362"/>
        <end position="386"/>
    </location>
</feature>
<dbReference type="InterPro" id="IPR050327">
    <property type="entry name" value="Proton-linked_MCT"/>
</dbReference>
<gene>
    <name evidence="8" type="ORF">SAMN04489764_2766</name>
</gene>
<name>A0A1H1F3G1_9ACTN</name>
<evidence type="ECO:0000256" key="2">
    <source>
        <dbReference type="ARBA" id="ARBA00022692"/>
    </source>
</evidence>
<feature type="transmembrane region" description="Helical" evidence="6">
    <location>
        <begin position="111"/>
        <end position="132"/>
    </location>
</feature>
<feature type="transmembrane region" description="Helical" evidence="6">
    <location>
        <begin position="398"/>
        <end position="420"/>
    </location>
</feature>
<dbReference type="PANTHER" id="PTHR11360">
    <property type="entry name" value="MONOCARBOXYLATE TRANSPORTER"/>
    <property type="match status" value="1"/>
</dbReference>
<keyword evidence="9" id="KW-1185">Reference proteome</keyword>
<evidence type="ECO:0000256" key="6">
    <source>
        <dbReference type="SAM" id="Phobius"/>
    </source>
</evidence>
<feature type="transmembrane region" description="Helical" evidence="6">
    <location>
        <begin position="278"/>
        <end position="299"/>
    </location>
</feature>
<feature type="transmembrane region" description="Helical" evidence="6">
    <location>
        <begin position="41"/>
        <end position="62"/>
    </location>
</feature>
<feature type="transmembrane region" description="Helical" evidence="6">
    <location>
        <begin position="336"/>
        <end position="356"/>
    </location>
</feature>
<evidence type="ECO:0000256" key="1">
    <source>
        <dbReference type="ARBA" id="ARBA00004651"/>
    </source>
</evidence>
<protein>
    <submittedName>
        <fullName evidence="8">Nitrate/nitrite transporter NarK</fullName>
    </submittedName>
</protein>